<feature type="region of interest" description="Disordered" evidence="1">
    <location>
        <begin position="720"/>
        <end position="752"/>
    </location>
</feature>
<keyword evidence="3" id="KW-1185">Reference proteome</keyword>
<evidence type="ECO:0000313" key="2">
    <source>
        <dbReference type="EMBL" id="TJZ67129.1"/>
    </source>
</evidence>
<accession>A0A4U0PH36</accession>
<reference evidence="2 3" key="1">
    <citation type="submission" date="2019-04" db="EMBL/GenBank/DDBJ databases">
        <title>Chitiniphilus eburnea sp. nov., a novel chitinolytic bacterium isolated from aquaculture sludge.</title>
        <authorList>
            <person name="Sheng M."/>
        </authorList>
    </citation>
    <scope>NUCLEOTIDE SEQUENCE [LARGE SCALE GENOMIC DNA]</scope>
    <source>
        <strain evidence="2 3">HX-2-15</strain>
    </source>
</reference>
<gene>
    <name evidence="2" type="ORF">FAZ21_16490</name>
</gene>
<dbReference type="Proteomes" id="UP000310016">
    <property type="component" value="Unassembled WGS sequence"/>
</dbReference>
<organism evidence="2 3">
    <name type="scientific">Chitiniphilus eburneus</name>
    <dbReference type="NCBI Taxonomy" id="2571148"/>
    <lineage>
        <taxon>Bacteria</taxon>
        <taxon>Pseudomonadati</taxon>
        <taxon>Pseudomonadota</taxon>
        <taxon>Betaproteobacteria</taxon>
        <taxon>Neisseriales</taxon>
        <taxon>Chitinibacteraceae</taxon>
        <taxon>Chitiniphilus</taxon>
    </lineage>
</organism>
<feature type="compositionally biased region" description="Pro residues" evidence="1">
    <location>
        <begin position="88"/>
        <end position="98"/>
    </location>
</feature>
<proteinExistence type="predicted"/>
<comment type="caution">
    <text evidence="2">The sequence shown here is derived from an EMBL/GenBank/DDBJ whole genome shotgun (WGS) entry which is preliminary data.</text>
</comment>
<dbReference type="RefSeq" id="WP_136774546.1">
    <property type="nucleotide sequence ID" value="NZ_CP156074.1"/>
</dbReference>
<evidence type="ECO:0000313" key="3">
    <source>
        <dbReference type="Proteomes" id="UP000310016"/>
    </source>
</evidence>
<feature type="region of interest" description="Disordered" evidence="1">
    <location>
        <begin position="81"/>
        <end position="105"/>
    </location>
</feature>
<feature type="region of interest" description="Disordered" evidence="1">
    <location>
        <begin position="672"/>
        <end position="708"/>
    </location>
</feature>
<sequence>MKRTVLFPVRFVNQAAAPMFDVAANMGALMLGARREDPFGLTKKAARQTAWAAEPMAKSLSQLGELAGEARQYIMDKTGLKPLAAPASTPPAPSPPARPGSTLPTGHAETQAAIANANSGPGKVPVPDQPKSNLDRLRTLPEGQYQRIDQPGQAPLYSNFADPGEATNLASGNVSGAIWEGDPHMTQAQRTAQRVAEIEHSTQLQRELHQARIEAMDGPNRLATPVTPSEMARRLLGSTDVRSQRTGAELAAQLGQQDLARHAAASRPESPLAMAQARGQQLQNQVLSRRDQMERQLAGLTDTNDPDGSQRKKLIAQMTLMGYRQPAQRDARNAADGLGQTDEVGELPQSQGMKHDPPRAGVPGPVAPAPQPPAAEAVVAPADRQADRSDFVRGVRDYLPQTRSMLGGAVAYLGDAAARAGLDDVGGAVRNWGLKQFEAGRQAVEQRGHGSDTLTGALAGTDGDLMDWVQYNLGQMVGNVGESVAAGLAGAVLGSAVPGPGTLGGGAAGLVGKSLIKGLIKDEAARIAERQLARSLGADVARAATFTAKAVGSTYGEAHRENPDQPVDLQRVGAAGLASGLLASAADKLGLDKLIAGLGARHANRLLGKAKGAGAAGTAEAGITAGQTLLERFGAGKDLTSQEALRAYVDAAGGGYIQGAAAKPAGEVFQGNAAQSGKNESSLPPKSSAVPPGPQEGMPNPGNADARGVAVSAGEPALVETGPVQTGRPEAAPPPAPTQANPPDNVPPSAEQVAPGLLAGAYRNDQGAIRIKGEVGQLRALLAERGIKGGVYDRRHGELVFPPGSKVANDPEALTRIRGGA</sequence>
<feature type="compositionally biased region" description="Polar residues" evidence="1">
    <location>
        <begin position="672"/>
        <end position="685"/>
    </location>
</feature>
<dbReference type="EMBL" id="SUMF01000028">
    <property type="protein sequence ID" value="TJZ67129.1"/>
    <property type="molecule type" value="Genomic_DNA"/>
</dbReference>
<dbReference type="AlphaFoldDB" id="A0A4U0PH36"/>
<evidence type="ECO:0000256" key="1">
    <source>
        <dbReference type="SAM" id="MobiDB-lite"/>
    </source>
</evidence>
<protein>
    <submittedName>
        <fullName evidence="2">Uncharacterized protein</fullName>
    </submittedName>
</protein>
<name>A0A4U0PH36_9NEIS</name>
<feature type="region of interest" description="Disordered" evidence="1">
    <location>
        <begin position="339"/>
        <end position="373"/>
    </location>
</feature>